<dbReference type="RefSeq" id="WP_377186322.1">
    <property type="nucleotide sequence ID" value="NZ_JBHUPD010000002.1"/>
</dbReference>
<sequence length="357" mass="41146">METFAFGNKFEQLIARVLRSFNFKVQPEVRQMADLKGYVIDLLVERNQITTLIEVKFYRSKKGVANAVRDAAQQLMRLLTAYNKPASSLLIIAAYSSQELRDEIANAGILLWDRSDLYNLIKFGLADARLLEDFEQLLNEAKQGLDIEEVFADVTLSQRSPDTYFARLETSFCPGHRLPSPPKRDYCGELNAIPPGRPGWRDYELKCIEILRYLFEDDLNNWHIQTTTDDAMSRFDMICRIVSANDFWRSLIQSFQSRYVLFEFKNYVEPIGQDQIYTTERYLYLRGLRSVSFIIARNGGSERAVNAAKGGLREHGKLILILDNKDLGEMLRMKAEGKVPSDYLSDKLDDFLITLSR</sequence>
<dbReference type="GO" id="GO:0004519">
    <property type="term" value="F:endonuclease activity"/>
    <property type="evidence" value="ECO:0007669"/>
    <property type="project" value="UniProtKB-KW"/>
</dbReference>
<feature type="domain" description="Restriction endonuclease type IV Mrr" evidence="1">
    <location>
        <begin position="8"/>
        <end position="121"/>
    </location>
</feature>
<keyword evidence="2" id="KW-0540">Nuclease</keyword>
<dbReference type="EMBL" id="JBHUPD010000002">
    <property type="protein sequence ID" value="MFD2873486.1"/>
    <property type="molecule type" value="Genomic_DNA"/>
</dbReference>
<accession>A0ABW5YDY8</accession>
<dbReference type="Pfam" id="PF04471">
    <property type="entry name" value="Mrr_cat"/>
    <property type="match status" value="1"/>
</dbReference>
<dbReference type="SUPFAM" id="SSF52980">
    <property type="entry name" value="Restriction endonuclease-like"/>
    <property type="match status" value="1"/>
</dbReference>
<reference evidence="3" key="1">
    <citation type="journal article" date="2019" name="Int. J. Syst. Evol. Microbiol.">
        <title>The Global Catalogue of Microorganisms (GCM) 10K type strain sequencing project: providing services to taxonomists for standard genome sequencing and annotation.</title>
        <authorList>
            <consortium name="The Broad Institute Genomics Platform"/>
            <consortium name="The Broad Institute Genome Sequencing Center for Infectious Disease"/>
            <person name="Wu L."/>
            <person name="Ma J."/>
        </authorList>
    </citation>
    <scope>NUCLEOTIDE SEQUENCE [LARGE SCALE GENOMIC DNA]</scope>
    <source>
        <strain evidence="3">KCTC 22437</strain>
    </source>
</reference>
<evidence type="ECO:0000313" key="3">
    <source>
        <dbReference type="Proteomes" id="UP001597557"/>
    </source>
</evidence>
<dbReference type="EC" id="3.1.21.-" evidence="2"/>
<proteinExistence type="predicted"/>
<keyword evidence="2" id="KW-0378">Hydrolase</keyword>
<keyword evidence="3" id="KW-1185">Reference proteome</keyword>
<dbReference type="InterPro" id="IPR007560">
    <property type="entry name" value="Restrct_endonuc_IV_Mrr"/>
</dbReference>
<organism evidence="2 3">
    <name type="scientific">Mucilaginibacter ximonensis</name>
    <dbReference type="NCBI Taxonomy" id="538021"/>
    <lineage>
        <taxon>Bacteria</taxon>
        <taxon>Pseudomonadati</taxon>
        <taxon>Bacteroidota</taxon>
        <taxon>Sphingobacteriia</taxon>
        <taxon>Sphingobacteriales</taxon>
        <taxon>Sphingobacteriaceae</taxon>
        <taxon>Mucilaginibacter</taxon>
    </lineage>
</organism>
<gene>
    <name evidence="2" type="ORF">ACFS5N_13455</name>
</gene>
<protein>
    <submittedName>
        <fullName evidence="2">Restriction endonuclease</fullName>
        <ecNumber evidence="2">3.1.21.-</ecNumber>
    </submittedName>
</protein>
<name>A0ABW5YDY8_9SPHI</name>
<keyword evidence="2" id="KW-0255">Endonuclease</keyword>
<comment type="caution">
    <text evidence="2">The sequence shown here is derived from an EMBL/GenBank/DDBJ whole genome shotgun (WGS) entry which is preliminary data.</text>
</comment>
<dbReference type="GO" id="GO:0016787">
    <property type="term" value="F:hydrolase activity"/>
    <property type="evidence" value="ECO:0007669"/>
    <property type="project" value="UniProtKB-KW"/>
</dbReference>
<evidence type="ECO:0000313" key="2">
    <source>
        <dbReference type="EMBL" id="MFD2873486.1"/>
    </source>
</evidence>
<dbReference type="InterPro" id="IPR011335">
    <property type="entry name" value="Restrct_endonuc-II-like"/>
</dbReference>
<dbReference type="Proteomes" id="UP001597557">
    <property type="component" value="Unassembled WGS sequence"/>
</dbReference>
<evidence type="ECO:0000259" key="1">
    <source>
        <dbReference type="Pfam" id="PF04471"/>
    </source>
</evidence>